<feature type="compositionally biased region" description="Polar residues" evidence="1">
    <location>
        <begin position="82"/>
        <end position="95"/>
    </location>
</feature>
<feature type="region of interest" description="Disordered" evidence="1">
    <location>
        <begin position="69"/>
        <end position="100"/>
    </location>
</feature>
<sequence>MKEERKLKYQTGLRWRVGADPGNDLPDCPLNTALTRAAGVRATTEKQQCAPPFGVRVGGIDRGVASAAGTTVGEPKVAGGEAQQQLEMDSVSPTGSPCRRAPLVGVSAEIEDGRGAVPIAIPSSDSWEEW</sequence>
<reference evidence="2" key="1">
    <citation type="submission" date="2020-11" db="EMBL/GenBank/DDBJ databases">
        <authorList>
            <consortium name="DOE Joint Genome Institute"/>
            <person name="Ahrendt S."/>
            <person name="Riley R."/>
            <person name="Andreopoulos W."/>
            <person name="Labutti K."/>
            <person name="Pangilinan J."/>
            <person name="Ruiz-Duenas F.J."/>
            <person name="Barrasa J.M."/>
            <person name="Sanchez-Garcia M."/>
            <person name="Camarero S."/>
            <person name="Miyauchi S."/>
            <person name="Serrano A."/>
            <person name="Linde D."/>
            <person name="Babiker R."/>
            <person name="Drula E."/>
            <person name="Ayuso-Fernandez I."/>
            <person name="Pacheco R."/>
            <person name="Padilla G."/>
            <person name="Ferreira P."/>
            <person name="Barriuso J."/>
            <person name="Kellner H."/>
            <person name="Castanera R."/>
            <person name="Alfaro M."/>
            <person name="Ramirez L."/>
            <person name="Pisabarro A.G."/>
            <person name="Kuo A."/>
            <person name="Tritt A."/>
            <person name="Lipzen A."/>
            <person name="He G."/>
            <person name="Yan M."/>
            <person name="Ng V."/>
            <person name="Cullen D."/>
            <person name="Martin F."/>
            <person name="Rosso M.-N."/>
            <person name="Henrissat B."/>
            <person name="Hibbett D."/>
            <person name="Martinez A.T."/>
            <person name="Grigoriev I.V."/>
        </authorList>
    </citation>
    <scope>NUCLEOTIDE SEQUENCE</scope>
    <source>
        <strain evidence="2">CIRM-BRFM 674</strain>
    </source>
</reference>
<dbReference type="EMBL" id="MU155691">
    <property type="protein sequence ID" value="KAF9471410.1"/>
    <property type="molecule type" value="Genomic_DNA"/>
</dbReference>
<gene>
    <name evidence="2" type="ORF">BDN70DRAFT_938969</name>
</gene>
<evidence type="ECO:0000313" key="2">
    <source>
        <dbReference type="EMBL" id="KAF9471410.1"/>
    </source>
</evidence>
<comment type="caution">
    <text evidence="2">The sequence shown here is derived from an EMBL/GenBank/DDBJ whole genome shotgun (WGS) entry which is preliminary data.</text>
</comment>
<dbReference type="Proteomes" id="UP000807469">
    <property type="component" value="Unassembled WGS sequence"/>
</dbReference>
<evidence type="ECO:0000256" key="1">
    <source>
        <dbReference type="SAM" id="MobiDB-lite"/>
    </source>
</evidence>
<dbReference type="AlphaFoldDB" id="A0A9P5YPP2"/>
<evidence type="ECO:0000313" key="3">
    <source>
        <dbReference type="Proteomes" id="UP000807469"/>
    </source>
</evidence>
<name>A0A9P5YPP2_9AGAR</name>
<organism evidence="2 3">
    <name type="scientific">Pholiota conissans</name>
    <dbReference type="NCBI Taxonomy" id="109636"/>
    <lineage>
        <taxon>Eukaryota</taxon>
        <taxon>Fungi</taxon>
        <taxon>Dikarya</taxon>
        <taxon>Basidiomycota</taxon>
        <taxon>Agaricomycotina</taxon>
        <taxon>Agaricomycetes</taxon>
        <taxon>Agaricomycetidae</taxon>
        <taxon>Agaricales</taxon>
        <taxon>Agaricineae</taxon>
        <taxon>Strophariaceae</taxon>
        <taxon>Pholiota</taxon>
    </lineage>
</organism>
<keyword evidence="3" id="KW-1185">Reference proteome</keyword>
<protein>
    <submittedName>
        <fullName evidence="2">Uncharacterized protein</fullName>
    </submittedName>
</protein>
<accession>A0A9P5YPP2</accession>
<proteinExistence type="predicted"/>